<dbReference type="Proteomes" id="UP000733611">
    <property type="component" value="Unassembled WGS sequence"/>
</dbReference>
<dbReference type="InterPro" id="IPR002035">
    <property type="entry name" value="VWF_A"/>
</dbReference>
<dbReference type="PROSITE" id="PS50234">
    <property type="entry name" value="VWFA"/>
    <property type="match status" value="1"/>
</dbReference>
<dbReference type="Gene3D" id="3.40.50.410">
    <property type="entry name" value="von Willebrand factor, type A domain"/>
    <property type="match status" value="1"/>
</dbReference>
<sequence>MASNLCCIVDASGSMGVMRKYDQALKTAGSLAVLSSTPHTNVLDISAVTCWCWQQSLIALREFKGPPTGQACLQSLLSFLSERYADATFLNDANALPFFLLFTDGRFYDQEALMTVSAFWQQHPQLRLAIIGVGADQDEGALHTLAGENGHVFSLQDIPAALSYLRRRPLPVFSVIAEAIEPIIAASDANSDDDDDAWDA</sequence>
<protein>
    <submittedName>
        <fullName evidence="2">VWA domain-containing protein</fullName>
    </submittedName>
</protein>
<reference evidence="2" key="2">
    <citation type="submission" date="2021-04" db="EMBL/GenBank/DDBJ databases">
        <authorList>
            <person name="Gilroy R."/>
        </authorList>
    </citation>
    <scope>NUCLEOTIDE SEQUENCE</scope>
    <source>
        <strain evidence="2">378</strain>
    </source>
</reference>
<reference evidence="2" key="1">
    <citation type="journal article" date="2021" name="PeerJ">
        <title>Extensive microbial diversity within the chicken gut microbiome revealed by metagenomics and culture.</title>
        <authorList>
            <person name="Gilroy R."/>
            <person name="Ravi A."/>
            <person name="Getino M."/>
            <person name="Pursley I."/>
            <person name="Horton D.L."/>
            <person name="Alikhan N.F."/>
            <person name="Baker D."/>
            <person name="Gharbi K."/>
            <person name="Hall N."/>
            <person name="Watson M."/>
            <person name="Adriaenssens E.M."/>
            <person name="Foster-Nyarko E."/>
            <person name="Jarju S."/>
            <person name="Secka A."/>
            <person name="Antonio M."/>
            <person name="Oren A."/>
            <person name="Chaudhuri R.R."/>
            <person name="La Ragione R."/>
            <person name="Hildebrand F."/>
            <person name="Pallen M.J."/>
        </authorList>
    </citation>
    <scope>NUCLEOTIDE SEQUENCE</scope>
    <source>
        <strain evidence="2">378</strain>
    </source>
</reference>
<proteinExistence type="predicted"/>
<dbReference type="InterPro" id="IPR036465">
    <property type="entry name" value="vWFA_dom_sf"/>
</dbReference>
<accession>A0A948WZA0</accession>
<comment type="caution">
    <text evidence="2">The sequence shown here is derived from an EMBL/GenBank/DDBJ whole genome shotgun (WGS) entry which is preliminary data.</text>
</comment>
<dbReference type="AlphaFoldDB" id="A0A948WZA0"/>
<dbReference type="CDD" id="cd00198">
    <property type="entry name" value="vWFA"/>
    <property type="match status" value="1"/>
</dbReference>
<dbReference type="Pfam" id="PF00092">
    <property type="entry name" value="VWA"/>
    <property type="match status" value="1"/>
</dbReference>
<name>A0A948WZA0_9GAMM</name>
<organism evidence="2 3">
    <name type="scientific">Candidatus Anaerobiospirillum pullicola</name>
    <dbReference type="NCBI Taxonomy" id="2838451"/>
    <lineage>
        <taxon>Bacteria</taxon>
        <taxon>Pseudomonadati</taxon>
        <taxon>Pseudomonadota</taxon>
        <taxon>Gammaproteobacteria</taxon>
        <taxon>Aeromonadales</taxon>
        <taxon>Succinivibrionaceae</taxon>
        <taxon>Anaerobiospirillum</taxon>
    </lineage>
</organism>
<gene>
    <name evidence="2" type="ORF">H9847_03450</name>
</gene>
<evidence type="ECO:0000259" key="1">
    <source>
        <dbReference type="PROSITE" id="PS50234"/>
    </source>
</evidence>
<dbReference type="EMBL" id="JAHLFE010000063">
    <property type="protein sequence ID" value="MBU3843914.1"/>
    <property type="molecule type" value="Genomic_DNA"/>
</dbReference>
<evidence type="ECO:0000313" key="3">
    <source>
        <dbReference type="Proteomes" id="UP000733611"/>
    </source>
</evidence>
<feature type="domain" description="VWFA" evidence="1">
    <location>
        <begin position="59"/>
        <end position="176"/>
    </location>
</feature>
<evidence type="ECO:0000313" key="2">
    <source>
        <dbReference type="EMBL" id="MBU3843914.1"/>
    </source>
</evidence>
<dbReference type="SUPFAM" id="SSF53300">
    <property type="entry name" value="vWA-like"/>
    <property type="match status" value="1"/>
</dbReference>